<dbReference type="GO" id="GO:0016787">
    <property type="term" value="F:hydrolase activity"/>
    <property type="evidence" value="ECO:0007669"/>
    <property type="project" value="UniProtKB-KW"/>
</dbReference>
<dbReference type="SUPFAM" id="SSF53955">
    <property type="entry name" value="Lysozyme-like"/>
    <property type="match status" value="1"/>
</dbReference>
<evidence type="ECO:0000313" key="7">
    <source>
        <dbReference type="Proteomes" id="UP000186218"/>
    </source>
</evidence>
<dbReference type="SMART" id="SM01208">
    <property type="entry name" value="G5"/>
    <property type="match status" value="1"/>
</dbReference>
<evidence type="ECO:0000256" key="1">
    <source>
        <dbReference type="ARBA" id="ARBA00010830"/>
    </source>
</evidence>
<dbReference type="InterPro" id="IPR023346">
    <property type="entry name" value="Lysozyme-like_dom_sf"/>
</dbReference>
<dbReference type="InterPro" id="IPR007137">
    <property type="entry name" value="DUF348"/>
</dbReference>
<proteinExistence type="inferred from homology"/>
<keyword evidence="7" id="KW-1185">Reference proteome</keyword>
<evidence type="ECO:0000256" key="3">
    <source>
        <dbReference type="ARBA" id="ARBA00022801"/>
    </source>
</evidence>
<dbReference type="CDD" id="cd13925">
    <property type="entry name" value="RPF"/>
    <property type="match status" value="1"/>
</dbReference>
<gene>
    <name evidence="6" type="ORF">SAMN05445060_0782</name>
</gene>
<comment type="similarity">
    <text evidence="1">Belongs to the transglycosylase family. Rpf subfamily.</text>
</comment>
<dbReference type="PROSITE" id="PS51109">
    <property type="entry name" value="G5"/>
    <property type="match status" value="1"/>
</dbReference>
<dbReference type="InterPro" id="IPR051933">
    <property type="entry name" value="Resuscitation_pf_RpfB"/>
</dbReference>
<dbReference type="EMBL" id="FTNT01000002">
    <property type="protein sequence ID" value="SIR77330.1"/>
    <property type="molecule type" value="Genomic_DNA"/>
</dbReference>
<dbReference type="Gene3D" id="2.20.230.10">
    <property type="entry name" value="Resuscitation-promoting factor rpfb"/>
    <property type="match status" value="1"/>
</dbReference>
<feature type="region of interest" description="Disordered" evidence="4">
    <location>
        <begin position="220"/>
        <end position="245"/>
    </location>
</feature>
<dbReference type="STRING" id="1344003.SAMN05445060_0782"/>
<dbReference type="AlphaFoldDB" id="A0A1N7DNC3"/>
<dbReference type="PANTHER" id="PTHR39160">
    <property type="entry name" value="CELL WALL-BINDING PROTEIN YOCH"/>
    <property type="match status" value="1"/>
</dbReference>
<dbReference type="Gene3D" id="1.10.530.10">
    <property type="match status" value="1"/>
</dbReference>
<accession>A0A1N7DNC3</accession>
<dbReference type="InterPro" id="IPR010618">
    <property type="entry name" value="RPF"/>
</dbReference>
<sequence length="373" mass="39071">MTVLKRINDSNSTTARIAIAAILATLVAGGIMGVLAYKKVTLEVDGHIIKVATMRSSVDNILDEHGYAPKAGDSVTPGSGNDVADGQTIHLHRMKNLTLDVDGQQKQIQTTAVTVEDALSQHGLADAANDVVTPRNAVLPVAGGDVQVVLPKAVTLNDGGKTVKPKIAAKTVGELVADTGNPLQSTDKVVPAADTALTQNMKITVTRIRTTQVTASEPVTAPDITTDDPTVTKGDKVVKKPGKPGKQNVTYEVTTVNGKETERKKLDAQVIDKPVAASVAVGTKPGAPSVPDGSVWDRLAGCESTGNWAINSGNGFFGGIQFDQNTWDRWGGQEFAARPDLASREEQISIAEKTLAAQGWGAWPACSSSLGLR</sequence>
<feature type="domain" description="G5" evidence="5">
    <location>
        <begin position="205"/>
        <end position="285"/>
    </location>
</feature>
<name>A0A1N7DNC3_9NOCA</name>
<dbReference type="Proteomes" id="UP000186218">
    <property type="component" value="Unassembled WGS sequence"/>
</dbReference>
<dbReference type="InterPro" id="IPR011098">
    <property type="entry name" value="G5_dom"/>
</dbReference>
<protein>
    <submittedName>
        <fullName evidence="6">Uncharacterized conserved protein YabE, contains G5 and tandem DUF348 domains</fullName>
    </submittedName>
</protein>
<dbReference type="Pfam" id="PF06737">
    <property type="entry name" value="Transglycosylas"/>
    <property type="match status" value="1"/>
</dbReference>
<dbReference type="Pfam" id="PF03990">
    <property type="entry name" value="DUF348"/>
    <property type="match status" value="3"/>
</dbReference>
<evidence type="ECO:0000256" key="2">
    <source>
        <dbReference type="ARBA" id="ARBA00022729"/>
    </source>
</evidence>
<evidence type="ECO:0000259" key="5">
    <source>
        <dbReference type="PROSITE" id="PS51109"/>
    </source>
</evidence>
<keyword evidence="3" id="KW-0378">Hydrolase</keyword>
<evidence type="ECO:0000313" key="6">
    <source>
        <dbReference type="EMBL" id="SIR77330.1"/>
    </source>
</evidence>
<dbReference type="RefSeq" id="WP_200799351.1">
    <property type="nucleotide sequence ID" value="NZ_FTNT01000002.1"/>
</dbReference>
<reference evidence="6 7" key="1">
    <citation type="submission" date="2017-01" db="EMBL/GenBank/DDBJ databases">
        <authorList>
            <person name="Mah S.A."/>
            <person name="Swanson W.J."/>
            <person name="Moy G.W."/>
            <person name="Vacquier V.D."/>
        </authorList>
    </citation>
    <scope>NUCLEOTIDE SEQUENCE [LARGE SCALE GENOMIC DNA]</scope>
    <source>
        <strain evidence="6 7">CPCC 203464</strain>
    </source>
</reference>
<dbReference type="Pfam" id="PF07501">
    <property type="entry name" value="G5"/>
    <property type="match status" value="1"/>
</dbReference>
<organism evidence="6 7">
    <name type="scientific">Williamsia sterculiae</name>
    <dbReference type="NCBI Taxonomy" id="1344003"/>
    <lineage>
        <taxon>Bacteria</taxon>
        <taxon>Bacillati</taxon>
        <taxon>Actinomycetota</taxon>
        <taxon>Actinomycetes</taxon>
        <taxon>Mycobacteriales</taxon>
        <taxon>Nocardiaceae</taxon>
        <taxon>Williamsia</taxon>
    </lineage>
</organism>
<keyword evidence="2" id="KW-0732">Signal</keyword>
<dbReference type="PANTHER" id="PTHR39160:SF4">
    <property type="entry name" value="RESUSCITATION-PROMOTING FACTOR RPFB"/>
    <property type="match status" value="1"/>
</dbReference>
<evidence type="ECO:0000256" key="4">
    <source>
        <dbReference type="SAM" id="MobiDB-lite"/>
    </source>
</evidence>